<evidence type="ECO:0000256" key="8">
    <source>
        <dbReference type="SAM" id="Phobius"/>
    </source>
</evidence>
<feature type="region of interest" description="Disordered" evidence="7">
    <location>
        <begin position="1235"/>
        <end position="1284"/>
    </location>
</feature>
<evidence type="ECO:0000313" key="12">
    <source>
        <dbReference type="EMBL" id="KAJ2851064.1"/>
    </source>
</evidence>
<dbReference type="Pfam" id="PF13967">
    <property type="entry name" value="RSN1_TM"/>
    <property type="match status" value="1"/>
</dbReference>
<reference evidence="12" key="1">
    <citation type="submission" date="2022-07" db="EMBL/GenBank/DDBJ databases">
        <title>Phylogenomic reconstructions and comparative analyses of Kickxellomycotina fungi.</title>
        <authorList>
            <person name="Reynolds N.K."/>
            <person name="Stajich J.E."/>
            <person name="Barry K."/>
            <person name="Grigoriev I.V."/>
            <person name="Crous P."/>
            <person name="Smith M.E."/>
        </authorList>
    </citation>
    <scope>NUCLEOTIDE SEQUENCE</scope>
    <source>
        <strain evidence="12">NRRL 1566</strain>
    </source>
</reference>
<comment type="similarity">
    <text evidence="2">Belongs to the CSC1 (TC 1.A.17) family.</text>
</comment>
<dbReference type="Pfam" id="PF14703">
    <property type="entry name" value="PHM7_cyt"/>
    <property type="match status" value="1"/>
</dbReference>
<gene>
    <name evidence="12" type="ORF">IWW36_001411</name>
</gene>
<feature type="domain" description="CSC1/OSCA1-like 7TM region" evidence="9">
    <location>
        <begin position="476"/>
        <end position="746"/>
    </location>
</feature>
<dbReference type="InterPro" id="IPR003864">
    <property type="entry name" value="CSC1/OSCA1-like_7TM"/>
</dbReference>
<dbReference type="InterPro" id="IPR032880">
    <property type="entry name" value="CSC1/OSCA1-like_N"/>
</dbReference>
<feature type="region of interest" description="Disordered" evidence="7">
    <location>
        <begin position="348"/>
        <end position="372"/>
    </location>
</feature>
<feature type="region of interest" description="Disordered" evidence="7">
    <location>
        <begin position="1032"/>
        <end position="1064"/>
    </location>
</feature>
<feature type="transmembrane region" description="Helical" evidence="8">
    <location>
        <begin position="690"/>
        <end position="715"/>
    </location>
</feature>
<dbReference type="Proteomes" id="UP001139887">
    <property type="component" value="Unassembled WGS sequence"/>
</dbReference>
<evidence type="ECO:0000259" key="9">
    <source>
        <dbReference type="Pfam" id="PF02714"/>
    </source>
</evidence>
<feature type="compositionally biased region" description="Polar residues" evidence="7">
    <location>
        <begin position="1271"/>
        <end position="1282"/>
    </location>
</feature>
<evidence type="ECO:0000259" key="11">
    <source>
        <dbReference type="Pfam" id="PF14703"/>
    </source>
</evidence>
<feature type="compositionally biased region" description="Polar residues" evidence="7">
    <location>
        <begin position="802"/>
        <end position="825"/>
    </location>
</feature>
<evidence type="ECO:0000256" key="2">
    <source>
        <dbReference type="ARBA" id="ARBA00007779"/>
    </source>
</evidence>
<feature type="transmembrane region" description="Helical" evidence="8">
    <location>
        <begin position="526"/>
        <end position="551"/>
    </location>
</feature>
<dbReference type="PANTHER" id="PTHR13018">
    <property type="entry name" value="PROBABLE MEMBRANE PROTEIN DUF221-RELATED"/>
    <property type="match status" value="1"/>
</dbReference>
<dbReference type="OrthoDB" id="1689567at2759"/>
<feature type="region of interest" description="Disordered" evidence="7">
    <location>
        <begin position="849"/>
        <end position="877"/>
    </location>
</feature>
<feature type="compositionally biased region" description="Acidic residues" evidence="7">
    <location>
        <begin position="1366"/>
        <end position="1380"/>
    </location>
</feature>
<evidence type="ECO:0000256" key="7">
    <source>
        <dbReference type="SAM" id="MobiDB-lite"/>
    </source>
</evidence>
<evidence type="ECO:0008006" key="14">
    <source>
        <dbReference type="Google" id="ProtNLM"/>
    </source>
</evidence>
<feature type="region of interest" description="Disordered" evidence="7">
    <location>
        <begin position="802"/>
        <end position="830"/>
    </location>
</feature>
<dbReference type="Pfam" id="PF02714">
    <property type="entry name" value="RSN1_7TM"/>
    <property type="match status" value="1"/>
</dbReference>
<dbReference type="EMBL" id="JANBUW010000018">
    <property type="protein sequence ID" value="KAJ2851064.1"/>
    <property type="molecule type" value="Genomic_DNA"/>
</dbReference>
<proteinExistence type="inferred from homology"/>
<evidence type="ECO:0000259" key="10">
    <source>
        <dbReference type="Pfam" id="PF13967"/>
    </source>
</evidence>
<comment type="caution">
    <text evidence="12">The sequence shown here is derived from an EMBL/GenBank/DDBJ whole genome shotgun (WGS) entry which is preliminary data.</text>
</comment>
<evidence type="ECO:0000256" key="3">
    <source>
        <dbReference type="ARBA" id="ARBA00022448"/>
    </source>
</evidence>
<feature type="domain" description="CSC1/OSCA1-like N-terminal transmembrane" evidence="10">
    <location>
        <begin position="75"/>
        <end position="222"/>
    </location>
</feature>
<dbReference type="InterPro" id="IPR045122">
    <property type="entry name" value="Csc1-like"/>
</dbReference>
<feature type="transmembrane region" description="Helical" evidence="8">
    <location>
        <begin position="153"/>
        <end position="175"/>
    </location>
</feature>
<protein>
    <recommendedName>
        <fullName evidence="14">DUF221-domain-containing protein</fullName>
    </recommendedName>
</protein>
<feature type="compositionally biased region" description="Polar residues" evidence="7">
    <location>
        <begin position="1242"/>
        <end position="1260"/>
    </location>
</feature>
<keyword evidence="4 8" id="KW-0812">Transmembrane</keyword>
<feature type="transmembrane region" description="Helical" evidence="8">
    <location>
        <begin position="613"/>
        <end position="631"/>
    </location>
</feature>
<sequence length="1399" mass="158549">MPVGYATATRTAIAVVSQLTGTPLPTSFVKRADEDSDSDDDETSQINIDVSFLFDWGNAPGTGPYFTSNNIDAAQQITTAALMGSICLLVFSLLRLRWPELYSHRLRLRHMRPSNIPRTLLGWIYPACTMSDRHVLETIGLDAVLYFRAFRMLIYMFICLSAFGMLILYPVNFYWGREEDPQNDKHTIFDSPIANVSSLSGRYSSAHAFLAFVFAIILFFYIDRFALHTISMRWHYLLLTRRSGNSRTLMLTHLPRELRSEGALTRFIRGMRIGQIEAVHVTPMSQELNQALAHRTKVLQKLEHAFADVLGNPCRARTYDPELLKRVVLTDSPEARELERRLVRRWARSRGRSNKSSEDAKRKPASRPSLTIMRKIRDPETKKWQWPLQRVDAIDHWRNALFAADLRLQKARSTFDSGEGGTTAFVTMTSAVDAQTISQLHVHARPDTCKIRMAPEARAIVWKNIGRPYSSKMLRYLVGVLMTIALLLLWCVPVILISTLISLRFLVTRSPGLAEAVKNSQFLRSLMSYTLPSLILTIFMTILPRLLWSFVLVGGDRAYSIADKNMQIRHLYFLVIYIVVIFGMSGPVWANVYDLFTDFGGFWSQLVNALPQMATWYCVYVMLYGAGYQVLKLLHLKSVCRYIFLQAKAHTPRDYMKAISPVFIDWGTFQPYTVLFFFVGILYAHLQPLLLPMCLLYFLVGTFVMRYMCIYSWYFRQQTAGMIWPVIFRRMVLCILAYQALTTAVFSGDENRWFIAPMLVLMLFTWYYFWVRCPALKQLGDSLPLQLLREAERRRHVTLMNEQSQRLATSSSTGPQTDIPQNSAWAPNEPGGLAVPSLLLTRATMDSFSAVHNPDEPASNGASGDLEEQALMPQPPRPPRTLQWFSNWLRTALVHPIRSLISSVSFALVYLRGDPAAPLWEHMDDYAFPERVEKLTPAGRSSLDPRQAKEQPGSMLDITRSIIMGIPRACASVGQEFFMNFHIPRAYLDTSVVSYPKAENVESAFKTQHRRKYPKQKKVRQLYDTEKIATAAEKQEGDLNESLPSDEEQVSFVSRNTGSTGRREESVRQMQFCLAPPDDLPPNFVPCICENPPADISAEPASPLTRSAKKILVDADGDSPMAKDTMLYQSFSNEIPFGTQMNRRFTDFSQPNMSYLPGVLDTTNFLYLHPGLYGNLPSLWLPVQSLKHRTQSKRSAVERFRSAIHALESAFEENVIGERTAEKLQQKRELVKQKIRDKRLTPFSTRTSPRNSLDSGSAIGSQAEGKRKVSFSEQPQSSSQVPFNDAESIDIQPSLVSGSQHPPNLEKVAQQEANDMLVRSKCSSLGIDPSIVEQWDPLQLHRCSTFIQAMANDNEASSVAAPGYVDELEALSESDSDFDDNDHGSTNSSNPLRNAEEGR</sequence>
<evidence type="ECO:0000256" key="6">
    <source>
        <dbReference type="ARBA" id="ARBA00023136"/>
    </source>
</evidence>
<name>A0A9W8IGT1_9FUNG</name>
<feature type="transmembrane region" description="Helical" evidence="8">
    <location>
        <begin position="73"/>
        <end position="96"/>
    </location>
</feature>
<accession>A0A9W8IGT1</accession>
<comment type="subcellular location">
    <subcellularLocation>
        <location evidence="1">Membrane</location>
        <topology evidence="1">Multi-pass membrane protein</topology>
    </subcellularLocation>
</comment>
<feature type="transmembrane region" description="Helical" evidence="8">
    <location>
        <begin position="753"/>
        <end position="771"/>
    </location>
</feature>
<feature type="transmembrane region" description="Helical" evidence="8">
    <location>
        <begin position="476"/>
        <end position="506"/>
    </location>
</feature>
<feature type="compositionally biased region" description="Polar residues" evidence="7">
    <location>
        <begin position="1051"/>
        <end position="1060"/>
    </location>
</feature>
<feature type="domain" description="CSC1/OSCA1-like cytosolic" evidence="11">
    <location>
        <begin position="246"/>
        <end position="464"/>
    </location>
</feature>
<feature type="transmembrane region" description="Helical" evidence="8">
    <location>
        <begin position="663"/>
        <end position="684"/>
    </location>
</feature>
<evidence type="ECO:0000256" key="1">
    <source>
        <dbReference type="ARBA" id="ARBA00004141"/>
    </source>
</evidence>
<organism evidence="12 13">
    <name type="scientific">Coemansia brasiliensis</name>
    <dbReference type="NCBI Taxonomy" id="2650707"/>
    <lineage>
        <taxon>Eukaryota</taxon>
        <taxon>Fungi</taxon>
        <taxon>Fungi incertae sedis</taxon>
        <taxon>Zoopagomycota</taxon>
        <taxon>Kickxellomycotina</taxon>
        <taxon>Kickxellomycetes</taxon>
        <taxon>Kickxellales</taxon>
        <taxon>Kickxellaceae</taxon>
        <taxon>Coemansia</taxon>
    </lineage>
</organism>
<feature type="transmembrane region" description="Helical" evidence="8">
    <location>
        <begin position="205"/>
        <end position="222"/>
    </location>
</feature>
<keyword evidence="3" id="KW-0813">Transport</keyword>
<dbReference type="GO" id="GO:0005886">
    <property type="term" value="C:plasma membrane"/>
    <property type="evidence" value="ECO:0007669"/>
    <property type="project" value="TreeGrafter"/>
</dbReference>
<feature type="transmembrane region" description="Helical" evidence="8">
    <location>
        <begin position="571"/>
        <end position="593"/>
    </location>
</feature>
<keyword evidence="6 8" id="KW-0472">Membrane</keyword>
<keyword evidence="13" id="KW-1185">Reference proteome</keyword>
<dbReference type="GO" id="GO:0005227">
    <property type="term" value="F:calcium-activated cation channel activity"/>
    <property type="evidence" value="ECO:0007669"/>
    <property type="project" value="InterPro"/>
</dbReference>
<feature type="region of interest" description="Disordered" evidence="7">
    <location>
        <begin position="1358"/>
        <end position="1399"/>
    </location>
</feature>
<evidence type="ECO:0000256" key="5">
    <source>
        <dbReference type="ARBA" id="ARBA00022989"/>
    </source>
</evidence>
<evidence type="ECO:0000256" key="4">
    <source>
        <dbReference type="ARBA" id="ARBA00022692"/>
    </source>
</evidence>
<evidence type="ECO:0000313" key="13">
    <source>
        <dbReference type="Proteomes" id="UP001139887"/>
    </source>
</evidence>
<dbReference type="PANTHER" id="PTHR13018:SF5">
    <property type="entry name" value="RE44586P"/>
    <property type="match status" value="1"/>
</dbReference>
<keyword evidence="5 8" id="KW-1133">Transmembrane helix</keyword>
<dbReference type="InterPro" id="IPR027815">
    <property type="entry name" value="CSC1/OSCA1-like_cyt"/>
</dbReference>